<dbReference type="Proteomes" id="UP001516662">
    <property type="component" value="Unassembled WGS sequence"/>
</dbReference>
<dbReference type="PANTHER" id="PTHR12993:SF11">
    <property type="entry name" value="N-ACETYLGLUCOSAMINYL-PHOSPHATIDYLINOSITOL DE-N-ACETYLASE"/>
    <property type="match status" value="1"/>
</dbReference>
<dbReference type="PANTHER" id="PTHR12993">
    <property type="entry name" value="N-ACETYLGLUCOSAMINYL-PHOSPHATIDYLINOSITOL DE-N-ACETYLASE-RELATED"/>
    <property type="match status" value="1"/>
</dbReference>
<evidence type="ECO:0000313" key="3">
    <source>
        <dbReference type="Proteomes" id="UP001516662"/>
    </source>
</evidence>
<dbReference type="Pfam" id="PF02585">
    <property type="entry name" value="PIG-L"/>
    <property type="match status" value="1"/>
</dbReference>
<organism evidence="2 3">
    <name type="scientific">Litchfieldia luteola</name>
    <dbReference type="NCBI Taxonomy" id="682179"/>
    <lineage>
        <taxon>Bacteria</taxon>
        <taxon>Bacillati</taxon>
        <taxon>Bacillota</taxon>
        <taxon>Bacilli</taxon>
        <taxon>Bacillales</taxon>
        <taxon>Bacillaceae</taxon>
        <taxon>Litchfieldia</taxon>
    </lineage>
</organism>
<keyword evidence="3" id="KW-1185">Reference proteome</keyword>
<comment type="caution">
    <text evidence="2">The sequence shown here is derived from an EMBL/GenBank/DDBJ whole genome shotgun (WGS) entry which is preliminary data.</text>
</comment>
<dbReference type="Gene3D" id="3.40.50.10320">
    <property type="entry name" value="LmbE-like"/>
    <property type="match status" value="1"/>
</dbReference>
<reference evidence="2 3" key="1">
    <citation type="submission" date="2020-10" db="EMBL/GenBank/DDBJ databases">
        <title>Bacillus sp. HD4P25, an endophyte from a halophyte.</title>
        <authorList>
            <person name="Sun J.-Q."/>
        </authorList>
    </citation>
    <scope>NUCLEOTIDE SEQUENCE [LARGE SCALE GENOMIC DNA]</scope>
    <source>
        <strain evidence="2 3">YIM 93174</strain>
    </source>
</reference>
<dbReference type="EMBL" id="JADCLJ010000007">
    <property type="protein sequence ID" value="MBE4907221.1"/>
    <property type="molecule type" value="Genomic_DNA"/>
</dbReference>
<gene>
    <name evidence="2" type="ORF">IMZ08_04000</name>
</gene>
<protein>
    <submittedName>
        <fullName evidence="2">PIG-L family deacetylase</fullName>
    </submittedName>
</protein>
<comment type="cofactor">
    <cofactor evidence="1">
        <name>Zn(2+)</name>
        <dbReference type="ChEBI" id="CHEBI:29105"/>
    </cofactor>
</comment>
<dbReference type="InterPro" id="IPR003737">
    <property type="entry name" value="GlcNAc_PI_deacetylase-related"/>
</dbReference>
<dbReference type="SUPFAM" id="SSF102588">
    <property type="entry name" value="LmbE-like"/>
    <property type="match status" value="1"/>
</dbReference>
<name>A0ABR9QFE5_9BACI</name>
<sequence length="256" mass="29578">MIGRELVICTSDEETDVLVLAAHPDDDVLGLCSTLYRHRMNGDRIKIVFVTNGTAGKGESWHLKTKHSRNKANVRYMEAVSALSQINIKEDTIFCLGFPDGGTQRYLQEISMDIMMLMEKLNPKRVYVHCIEGGHVDHDITSFIVKSICNKTGYVNLYEWAEYNPSQPIGTRNIQFFNPNKYSMEQSKVEITEQERVLKRKMLALHKSQDVEQYYMQGEAIRKADSTKLEEELYEYCELSKRRLTPLVAKYYKSIS</sequence>
<evidence type="ECO:0000256" key="1">
    <source>
        <dbReference type="ARBA" id="ARBA00001947"/>
    </source>
</evidence>
<accession>A0ABR9QFE5</accession>
<evidence type="ECO:0000313" key="2">
    <source>
        <dbReference type="EMBL" id="MBE4907221.1"/>
    </source>
</evidence>
<proteinExistence type="predicted"/>
<dbReference type="InterPro" id="IPR024078">
    <property type="entry name" value="LmbE-like_dom_sf"/>
</dbReference>